<organism evidence="1 2">
    <name type="scientific">Nesidiocoris tenuis</name>
    <dbReference type="NCBI Taxonomy" id="355587"/>
    <lineage>
        <taxon>Eukaryota</taxon>
        <taxon>Metazoa</taxon>
        <taxon>Ecdysozoa</taxon>
        <taxon>Arthropoda</taxon>
        <taxon>Hexapoda</taxon>
        <taxon>Insecta</taxon>
        <taxon>Pterygota</taxon>
        <taxon>Neoptera</taxon>
        <taxon>Paraneoptera</taxon>
        <taxon>Hemiptera</taxon>
        <taxon>Heteroptera</taxon>
        <taxon>Panheteroptera</taxon>
        <taxon>Cimicomorpha</taxon>
        <taxon>Miridae</taxon>
        <taxon>Dicyphina</taxon>
        <taxon>Nesidiocoris</taxon>
    </lineage>
</organism>
<name>A0A6H5HS29_9HEMI</name>
<dbReference type="EMBL" id="CADCXU010035383">
    <property type="protein sequence ID" value="CAB0020487.1"/>
    <property type="molecule type" value="Genomic_DNA"/>
</dbReference>
<accession>A0A6H5HS29</accession>
<evidence type="ECO:0000313" key="2">
    <source>
        <dbReference type="Proteomes" id="UP000479000"/>
    </source>
</evidence>
<feature type="non-terminal residue" evidence="1">
    <location>
        <position position="1"/>
    </location>
</feature>
<protein>
    <submittedName>
        <fullName evidence="1">Uncharacterized protein</fullName>
    </submittedName>
</protein>
<dbReference type="AlphaFoldDB" id="A0A6H5HS29"/>
<reference evidence="1 2" key="1">
    <citation type="submission" date="2020-02" db="EMBL/GenBank/DDBJ databases">
        <authorList>
            <person name="Ferguson B K."/>
        </authorList>
    </citation>
    <scope>NUCLEOTIDE SEQUENCE [LARGE SCALE GENOMIC DNA]</scope>
</reference>
<gene>
    <name evidence="1" type="ORF">NTEN_LOCUS24061</name>
</gene>
<evidence type="ECO:0000313" key="1">
    <source>
        <dbReference type="EMBL" id="CAB0020487.1"/>
    </source>
</evidence>
<proteinExistence type="predicted"/>
<keyword evidence="2" id="KW-1185">Reference proteome</keyword>
<sequence length="79" mass="7705">AHGRVRTKEVVAAVGAAEEAAAVDGTKEVTGVVAAVATTTKAVTGADTEGVADRSGRAADSTALAVAPTQVDMRTALPS</sequence>
<dbReference type="Proteomes" id="UP000479000">
    <property type="component" value="Unassembled WGS sequence"/>
</dbReference>